<proteinExistence type="inferred from homology"/>
<evidence type="ECO:0000313" key="2">
    <source>
        <dbReference type="EMBL" id="BAL58546.1"/>
    </source>
</evidence>
<reference evidence="2" key="1">
    <citation type="journal article" date="2005" name="Environ. Microbiol.">
        <title>Genetic and functional properties of uncultivated thermophilic crenarchaeotes from a subsurface gold mine as revealed by analysis of genome fragments.</title>
        <authorList>
            <person name="Nunoura T."/>
            <person name="Hirayama H."/>
            <person name="Takami H."/>
            <person name="Oida H."/>
            <person name="Nishi S."/>
            <person name="Shimamura S."/>
            <person name="Suzuki Y."/>
            <person name="Inagaki F."/>
            <person name="Takai K."/>
            <person name="Nealson K.H."/>
            <person name="Horikoshi K."/>
        </authorList>
    </citation>
    <scope>NUCLEOTIDE SEQUENCE</scope>
</reference>
<evidence type="ECO:0000256" key="1">
    <source>
        <dbReference type="ARBA" id="ARBA00006226"/>
    </source>
</evidence>
<dbReference type="PANTHER" id="PTHR35601">
    <property type="entry name" value="TOXIN RELE"/>
    <property type="match status" value="1"/>
</dbReference>
<dbReference type="SUPFAM" id="SSF143011">
    <property type="entry name" value="RelE-like"/>
    <property type="match status" value="1"/>
</dbReference>
<dbReference type="AlphaFoldDB" id="H5SR29"/>
<comment type="similarity">
    <text evidence="1">Belongs to the RelE toxin family.</text>
</comment>
<reference evidence="2" key="2">
    <citation type="journal article" date="2012" name="PLoS ONE">
        <title>A Deeply Branching Thermophilic Bacterium with an Ancient Acetyl-CoA Pathway Dominates a Subsurface Ecosystem.</title>
        <authorList>
            <person name="Takami H."/>
            <person name="Noguchi H."/>
            <person name="Takaki Y."/>
            <person name="Uchiyama I."/>
            <person name="Toyoda A."/>
            <person name="Nishi S."/>
            <person name="Chee G.-J."/>
            <person name="Arai W."/>
            <person name="Nunoura T."/>
            <person name="Itoh T."/>
            <person name="Hattori M."/>
            <person name="Takai K."/>
        </authorList>
    </citation>
    <scope>NUCLEOTIDE SEQUENCE</scope>
</reference>
<name>H5SR29_ACEAU</name>
<dbReference type="EMBL" id="AP011801">
    <property type="protein sequence ID" value="BAL58546.1"/>
    <property type="molecule type" value="Genomic_DNA"/>
</dbReference>
<dbReference type="PANTHER" id="PTHR35601:SF1">
    <property type="entry name" value="TOXIN RELE"/>
    <property type="match status" value="1"/>
</dbReference>
<dbReference type="Pfam" id="PF15781">
    <property type="entry name" value="ParE-like_toxin"/>
    <property type="match status" value="1"/>
</dbReference>
<protein>
    <submittedName>
        <fullName evidence="2">Hypothetical conserved protein</fullName>
    </submittedName>
</protein>
<sequence length="97" mass="11536">MYELRFHPQVDKELETLPKTVRAVVKNLCFPKIAHSPWDAGKSLSGALKKFHVFVFSHKRVSYRIAYEIDKKSQVVFILMVGKREGFYERLRRRLLR</sequence>
<gene>
    <name evidence="2" type="ORF">HGMM_OP2C096</name>
</gene>
<dbReference type="InterPro" id="IPR031552">
    <property type="entry name" value="ParE-like_toxin"/>
</dbReference>
<organism evidence="2">
    <name type="scientific">Acetithermum autotrophicum</name>
    <dbReference type="NCBI Taxonomy" id="1446466"/>
    <lineage>
        <taxon>Bacteria</taxon>
        <taxon>Candidatus Bipolaricaulota</taxon>
        <taxon>Candidatus Acetithermum</taxon>
    </lineage>
</organism>
<dbReference type="InterPro" id="IPR035093">
    <property type="entry name" value="RelE/ParE_toxin_dom_sf"/>
</dbReference>
<dbReference type="Gene3D" id="3.30.2310.20">
    <property type="entry name" value="RelE-like"/>
    <property type="match status" value="1"/>
</dbReference>
<accession>H5SR29</accession>